<evidence type="ECO:0000256" key="1">
    <source>
        <dbReference type="RuleBase" id="RU362130"/>
    </source>
</evidence>
<dbReference type="EnsemblPlants" id="Zm00001eb128640_T001">
    <property type="protein sequence ID" value="Zm00001eb128640_P001"/>
    <property type="gene ID" value="Zm00001eb128640"/>
</dbReference>
<feature type="region of interest" description="Disordered" evidence="2">
    <location>
        <begin position="41"/>
        <end position="83"/>
    </location>
</feature>
<dbReference type="PANTHER" id="PTHR11413:SF103">
    <property type="entry name" value="CYSTEINE PROTEINASE INHIBITOR 12"/>
    <property type="match status" value="1"/>
</dbReference>
<dbReference type="Gene3D" id="3.10.450.10">
    <property type="match status" value="1"/>
</dbReference>
<dbReference type="AlphaFoldDB" id="A0A804N216"/>
<evidence type="ECO:0000256" key="2">
    <source>
        <dbReference type="SAM" id="MobiDB-lite"/>
    </source>
</evidence>
<protein>
    <recommendedName>
        <fullName evidence="1">Cysteine proteinase inhibitor</fullName>
    </recommendedName>
</protein>
<sequence length="110" mass="12289">MYPSFPLLPPVPYASAKPALKQTARLAVLLLLYSSTRACVLPRPRLDSPPRLSRSEQPWPWSATSSARVKENTAAANSAESDELGRFTVDEHNKRENALLEFVRVVEVKE</sequence>
<dbReference type="PANTHER" id="PTHR11413">
    <property type="entry name" value="CYSTATIN FAMILY MEMBER"/>
    <property type="match status" value="1"/>
</dbReference>
<evidence type="ECO:0000313" key="3">
    <source>
        <dbReference type="EnsemblPlants" id="Zm00001eb128640_P001"/>
    </source>
</evidence>
<keyword evidence="4" id="KW-1185">Reference proteome</keyword>
<reference evidence="3" key="2">
    <citation type="submission" date="2019-07" db="EMBL/GenBank/DDBJ databases">
        <authorList>
            <person name="Seetharam A."/>
            <person name="Woodhouse M."/>
            <person name="Cannon E."/>
        </authorList>
    </citation>
    <scope>NUCLEOTIDE SEQUENCE [LARGE SCALE GENOMIC DNA]</scope>
    <source>
        <strain evidence="3">cv. B73</strain>
    </source>
</reference>
<dbReference type="Proteomes" id="UP000007305">
    <property type="component" value="Chromosome 3"/>
</dbReference>
<keyword evidence="1" id="KW-0789">Thiol protease inhibitor</keyword>
<dbReference type="Gramene" id="Zm00001eb128640_T001">
    <property type="protein sequence ID" value="Zm00001eb128640_P001"/>
    <property type="gene ID" value="Zm00001eb128640"/>
</dbReference>
<dbReference type="InterPro" id="IPR027214">
    <property type="entry name" value="Cystatin"/>
</dbReference>
<dbReference type="GO" id="GO:0004869">
    <property type="term" value="F:cysteine-type endopeptidase inhibitor activity"/>
    <property type="evidence" value="ECO:0007669"/>
    <property type="project" value="UniProtKB-KW"/>
</dbReference>
<dbReference type="SUPFAM" id="SSF54403">
    <property type="entry name" value="Cystatin/monellin"/>
    <property type="match status" value="1"/>
</dbReference>
<accession>A0A804N216</accession>
<reference evidence="3" key="3">
    <citation type="submission" date="2021-05" db="UniProtKB">
        <authorList>
            <consortium name="EnsemblPlants"/>
        </authorList>
    </citation>
    <scope>IDENTIFICATION</scope>
    <source>
        <strain evidence="3">cv. B73</strain>
    </source>
</reference>
<dbReference type="InParanoid" id="A0A804N216"/>
<name>A0A804N216_MAIZE</name>
<comment type="similarity">
    <text evidence="1">Belongs to the cystatin family. Phytocystatin subfamily.</text>
</comment>
<proteinExistence type="inferred from homology"/>
<keyword evidence="1" id="KW-0646">Protease inhibitor</keyword>
<evidence type="ECO:0000313" key="4">
    <source>
        <dbReference type="Proteomes" id="UP000007305"/>
    </source>
</evidence>
<organism evidence="3 4">
    <name type="scientific">Zea mays</name>
    <name type="common">Maize</name>
    <dbReference type="NCBI Taxonomy" id="4577"/>
    <lineage>
        <taxon>Eukaryota</taxon>
        <taxon>Viridiplantae</taxon>
        <taxon>Streptophyta</taxon>
        <taxon>Embryophyta</taxon>
        <taxon>Tracheophyta</taxon>
        <taxon>Spermatophyta</taxon>
        <taxon>Magnoliopsida</taxon>
        <taxon>Liliopsida</taxon>
        <taxon>Poales</taxon>
        <taxon>Poaceae</taxon>
        <taxon>PACMAD clade</taxon>
        <taxon>Panicoideae</taxon>
        <taxon>Andropogonodae</taxon>
        <taxon>Andropogoneae</taxon>
        <taxon>Tripsacinae</taxon>
        <taxon>Zea</taxon>
    </lineage>
</organism>
<dbReference type="InterPro" id="IPR046350">
    <property type="entry name" value="Cystatin_sf"/>
</dbReference>
<reference evidence="4" key="1">
    <citation type="submission" date="2015-12" db="EMBL/GenBank/DDBJ databases">
        <title>Update maize B73 reference genome by single molecule sequencing technologies.</title>
        <authorList>
            <consortium name="Maize Genome Sequencing Project"/>
            <person name="Ware D."/>
        </authorList>
    </citation>
    <scope>NUCLEOTIDE SEQUENCE [LARGE SCALE GENOMIC DNA]</scope>
    <source>
        <strain evidence="4">cv. B73</strain>
    </source>
</reference>